<accession>A0A8T1B7V4</accession>
<dbReference type="EMBL" id="RCMK01001330">
    <property type="protein sequence ID" value="KAG2896627.1"/>
    <property type="molecule type" value="Genomic_DNA"/>
</dbReference>
<comment type="caution">
    <text evidence="2">The sequence shown here is derived from an EMBL/GenBank/DDBJ whole genome shotgun (WGS) entry which is preliminary data.</text>
</comment>
<reference evidence="2" key="1">
    <citation type="submission" date="2018-10" db="EMBL/GenBank/DDBJ databases">
        <title>Effector identification in a new, highly contiguous assembly of the strawberry crown rot pathogen Phytophthora cactorum.</title>
        <authorList>
            <person name="Armitage A.D."/>
            <person name="Nellist C.F."/>
            <person name="Bates H."/>
            <person name="Vickerstaff R.J."/>
            <person name="Harrison R.J."/>
        </authorList>
    </citation>
    <scope>NUCLEOTIDE SEQUENCE</scope>
    <source>
        <strain evidence="2">4040</strain>
    </source>
</reference>
<name>A0A8T1B7V4_9STRA</name>
<proteinExistence type="predicted"/>
<sequence length="87" mass="9526">MQKRSGIGKVSPIYRCSEMSFLFDALLQEKTRDLKSRSTEETPVNANGTDVSASSAGDEVDDDASYHFTFSLPPIQDVLSFAACSTR</sequence>
<gene>
    <name evidence="2" type="ORF">PC117_g22951</name>
</gene>
<evidence type="ECO:0000256" key="1">
    <source>
        <dbReference type="SAM" id="MobiDB-lite"/>
    </source>
</evidence>
<organism evidence="2 3">
    <name type="scientific">Phytophthora cactorum</name>
    <dbReference type="NCBI Taxonomy" id="29920"/>
    <lineage>
        <taxon>Eukaryota</taxon>
        <taxon>Sar</taxon>
        <taxon>Stramenopiles</taxon>
        <taxon>Oomycota</taxon>
        <taxon>Peronosporomycetes</taxon>
        <taxon>Peronosporales</taxon>
        <taxon>Peronosporaceae</taxon>
        <taxon>Phytophthora</taxon>
    </lineage>
</organism>
<dbReference type="AlphaFoldDB" id="A0A8T1B7V4"/>
<dbReference type="Proteomes" id="UP000736787">
    <property type="component" value="Unassembled WGS sequence"/>
</dbReference>
<evidence type="ECO:0000313" key="3">
    <source>
        <dbReference type="Proteomes" id="UP000736787"/>
    </source>
</evidence>
<feature type="compositionally biased region" description="Polar residues" evidence="1">
    <location>
        <begin position="41"/>
        <end position="55"/>
    </location>
</feature>
<evidence type="ECO:0000313" key="2">
    <source>
        <dbReference type="EMBL" id="KAG2896627.1"/>
    </source>
</evidence>
<protein>
    <submittedName>
        <fullName evidence="2">Uncharacterized protein</fullName>
    </submittedName>
</protein>
<feature type="region of interest" description="Disordered" evidence="1">
    <location>
        <begin position="33"/>
        <end position="58"/>
    </location>
</feature>